<accession>A0A174RWL0</accession>
<reference evidence="2 3" key="1">
    <citation type="submission" date="2015-09" db="EMBL/GenBank/DDBJ databases">
        <authorList>
            <consortium name="Pathogen Informatics"/>
        </authorList>
    </citation>
    <scope>NUCLEOTIDE SEQUENCE [LARGE SCALE GENOMIC DNA]</scope>
    <source>
        <strain evidence="2 3">2789STDY5834898</strain>
    </source>
</reference>
<dbReference type="EMBL" id="CZAO01000011">
    <property type="protein sequence ID" value="CUP86589.1"/>
    <property type="molecule type" value="Genomic_DNA"/>
</dbReference>
<evidence type="ECO:0000313" key="3">
    <source>
        <dbReference type="Proteomes" id="UP000095766"/>
    </source>
</evidence>
<dbReference type="RefSeq" id="WP_057253484.1">
    <property type="nucleotide sequence ID" value="NZ_CZAO01000011.1"/>
</dbReference>
<evidence type="ECO:0000256" key="1">
    <source>
        <dbReference type="SAM" id="MobiDB-lite"/>
    </source>
</evidence>
<sequence>MNKKLFEKVKGLCKDTGLSEKYLKAITEKMGGSIEDDSTDDEAIESTANLIAEVAKESQGEATRWANKNKETKTEEEKKAEEERKKKEEEERLKGKVALDEATEKRLKEMEEKIANYEAKESKEARAKEVVKAMEKHKIPAYLRDRLAKSISDDEDIEDAVSAYKQELVTNGLDDEHSGGSKAASEKQIDEAADSLLESITVK</sequence>
<proteinExistence type="predicted"/>
<protein>
    <recommendedName>
        <fullName evidence="4">DUF4355 domain-containing protein</fullName>
    </recommendedName>
</protein>
<gene>
    <name evidence="2" type="ORF">ERS852510_02541</name>
</gene>
<name>A0A174RWL0_BACUN</name>
<dbReference type="AlphaFoldDB" id="A0A174RWL0"/>
<evidence type="ECO:0000313" key="2">
    <source>
        <dbReference type="EMBL" id="CUP86589.1"/>
    </source>
</evidence>
<feature type="compositionally biased region" description="Basic and acidic residues" evidence="1">
    <location>
        <begin position="68"/>
        <end position="94"/>
    </location>
</feature>
<feature type="region of interest" description="Disordered" evidence="1">
    <location>
        <begin position="170"/>
        <end position="190"/>
    </location>
</feature>
<feature type="compositionally biased region" description="Basic and acidic residues" evidence="1">
    <location>
        <begin position="174"/>
        <end position="190"/>
    </location>
</feature>
<organism evidence="2 3">
    <name type="scientific">Bacteroides uniformis</name>
    <dbReference type="NCBI Taxonomy" id="820"/>
    <lineage>
        <taxon>Bacteria</taxon>
        <taxon>Pseudomonadati</taxon>
        <taxon>Bacteroidota</taxon>
        <taxon>Bacteroidia</taxon>
        <taxon>Bacteroidales</taxon>
        <taxon>Bacteroidaceae</taxon>
        <taxon>Bacteroides</taxon>
    </lineage>
</organism>
<evidence type="ECO:0008006" key="4">
    <source>
        <dbReference type="Google" id="ProtNLM"/>
    </source>
</evidence>
<feature type="region of interest" description="Disordered" evidence="1">
    <location>
        <begin position="55"/>
        <end position="94"/>
    </location>
</feature>
<dbReference type="Proteomes" id="UP000095766">
    <property type="component" value="Unassembled WGS sequence"/>
</dbReference>